<dbReference type="AlphaFoldDB" id="A0AAV4MZV1"/>
<feature type="compositionally biased region" description="Polar residues" evidence="1">
    <location>
        <begin position="43"/>
        <end position="52"/>
    </location>
</feature>
<proteinExistence type="predicted"/>
<reference evidence="2 3" key="1">
    <citation type="submission" date="2021-06" db="EMBL/GenBank/DDBJ databases">
        <title>Caerostris extrusa draft genome.</title>
        <authorList>
            <person name="Kono N."/>
            <person name="Arakawa K."/>
        </authorList>
    </citation>
    <scope>NUCLEOTIDE SEQUENCE [LARGE SCALE GENOMIC DNA]</scope>
</reference>
<keyword evidence="3" id="KW-1185">Reference proteome</keyword>
<feature type="region of interest" description="Disordered" evidence="1">
    <location>
        <begin position="38"/>
        <end position="68"/>
    </location>
</feature>
<evidence type="ECO:0000256" key="1">
    <source>
        <dbReference type="SAM" id="MobiDB-lite"/>
    </source>
</evidence>
<dbReference type="EMBL" id="BPLR01020259">
    <property type="protein sequence ID" value="GIX76529.1"/>
    <property type="molecule type" value="Genomic_DNA"/>
</dbReference>
<comment type="caution">
    <text evidence="2">The sequence shown here is derived from an EMBL/GenBank/DDBJ whole genome shotgun (WGS) entry which is preliminary data.</text>
</comment>
<sequence>MSAQVLISSSKKPNRDSPSSPPKARLVRWVIGRVGPREGNLPLGTNFSKSSNTGGGPTDILCPSETIP</sequence>
<name>A0AAV4MZV1_CAEEX</name>
<evidence type="ECO:0000313" key="2">
    <source>
        <dbReference type="EMBL" id="GIX76529.1"/>
    </source>
</evidence>
<evidence type="ECO:0000313" key="3">
    <source>
        <dbReference type="Proteomes" id="UP001054945"/>
    </source>
</evidence>
<gene>
    <name evidence="2" type="ORF">CEXT_656161</name>
</gene>
<feature type="compositionally biased region" description="Polar residues" evidence="1">
    <location>
        <begin position="1"/>
        <end position="11"/>
    </location>
</feature>
<organism evidence="2 3">
    <name type="scientific">Caerostris extrusa</name>
    <name type="common">Bark spider</name>
    <name type="synonym">Caerostris bankana</name>
    <dbReference type="NCBI Taxonomy" id="172846"/>
    <lineage>
        <taxon>Eukaryota</taxon>
        <taxon>Metazoa</taxon>
        <taxon>Ecdysozoa</taxon>
        <taxon>Arthropoda</taxon>
        <taxon>Chelicerata</taxon>
        <taxon>Arachnida</taxon>
        <taxon>Araneae</taxon>
        <taxon>Araneomorphae</taxon>
        <taxon>Entelegynae</taxon>
        <taxon>Araneoidea</taxon>
        <taxon>Araneidae</taxon>
        <taxon>Caerostris</taxon>
    </lineage>
</organism>
<protein>
    <submittedName>
        <fullName evidence="2">Uncharacterized protein</fullName>
    </submittedName>
</protein>
<accession>A0AAV4MZV1</accession>
<dbReference type="Proteomes" id="UP001054945">
    <property type="component" value="Unassembled WGS sequence"/>
</dbReference>
<feature type="region of interest" description="Disordered" evidence="1">
    <location>
        <begin position="1"/>
        <end position="25"/>
    </location>
</feature>